<reference evidence="2 3" key="1">
    <citation type="submission" date="2018-08" db="EMBL/GenBank/DDBJ databases">
        <title>Flavobacterium tibetense sp. nov., isolated from a wetland YonghuCo on Tibetan Plateau.</title>
        <authorList>
            <person name="Phurbu D."/>
            <person name="Lu H."/>
            <person name="Xing P."/>
        </authorList>
    </citation>
    <scope>NUCLEOTIDE SEQUENCE [LARGE SCALE GENOMIC DNA]</scope>
    <source>
        <strain evidence="2 3">DJC</strain>
    </source>
</reference>
<feature type="transmembrane region" description="Helical" evidence="1">
    <location>
        <begin position="74"/>
        <end position="98"/>
    </location>
</feature>
<gene>
    <name evidence="2" type="ORF">D1012_09595</name>
</gene>
<comment type="caution">
    <text evidence="2">The sequence shown here is derived from an EMBL/GenBank/DDBJ whole genome shotgun (WGS) entry which is preliminary data.</text>
</comment>
<evidence type="ECO:0000313" key="3">
    <source>
        <dbReference type="Proteomes" id="UP000284547"/>
    </source>
</evidence>
<evidence type="ECO:0000313" key="2">
    <source>
        <dbReference type="EMBL" id="RGP37461.1"/>
    </source>
</evidence>
<dbReference type="Proteomes" id="UP000284547">
    <property type="component" value="Unassembled WGS sequence"/>
</dbReference>
<sequence length="184" mass="20013">MGAGVSAARRDCILDGAARLETGVRRVIASLKFLHISALLCWCAALIALPLLLHHYRGARSQSRFTEFRLITHSGYIVFATPAAVIAIAAGTALIFVAEVRAEWLWVKLIFVCGMTLVHAWIGHLILRSGEGEGNYRMPPPLIAIAFVVPQIAVVLWLVLDKPDLAWIVTLLPAILLETQGGSL</sequence>
<dbReference type="Pfam" id="PF03653">
    <property type="entry name" value="UPF0093"/>
    <property type="match status" value="1"/>
</dbReference>
<protein>
    <submittedName>
        <fullName evidence="2">Uncharacterized protein</fullName>
    </submittedName>
</protein>
<keyword evidence="3" id="KW-1185">Reference proteome</keyword>
<name>A0A411Z304_9RHOB</name>
<dbReference type="EMBL" id="QWEY01000004">
    <property type="protein sequence ID" value="RGP37461.1"/>
    <property type="molecule type" value="Genomic_DNA"/>
</dbReference>
<keyword evidence="1" id="KW-1133">Transmembrane helix</keyword>
<organism evidence="2 3">
    <name type="scientific">Pseudotabrizicola alkalilacus</name>
    <dbReference type="NCBI Taxonomy" id="2305252"/>
    <lineage>
        <taxon>Bacteria</taxon>
        <taxon>Pseudomonadati</taxon>
        <taxon>Pseudomonadota</taxon>
        <taxon>Alphaproteobacteria</taxon>
        <taxon>Rhodobacterales</taxon>
        <taxon>Paracoccaceae</taxon>
        <taxon>Pseudotabrizicola</taxon>
    </lineage>
</organism>
<keyword evidence="1" id="KW-0472">Membrane</keyword>
<feature type="transmembrane region" description="Helical" evidence="1">
    <location>
        <begin position="33"/>
        <end position="53"/>
    </location>
</feature>
<keyword evidence="1" id="KW-0812">Transmembrane</keyword>
<dbReference type="InterPro" id="IPR005265">
    <property type="entry name" value="HemJ-like"/>
</dbReference>
<evidence type="ECO:0000256" key="1">
    <source>
        <dbReference type="SAM" id="Phobius"/>
    </source>
</evidence>
<accession>A0A411Z304</accession>
<dbReference type="AlphaFoldDB" id="A0A411Z304"/>
<feature type="transmembrane region" description="Helical" evidence="1">
    <location>
        <begin position="104"/>
        <end position="127"/>
    </location>
</feature>
<dbReference type="UniPathway" id="UPA00251">
    <property type="reaction ID" value="UER00324"/>
</dbReference>
<feature type="transmembrane region" description="Helical" evidence="1">
    <location>
        <begin position="139"/>
        <end position="160"/>
    </location>
</feature>
<proteinExistence type="predicted"/>
<dbReference type="GO" id="GO:0006782">
    <property type="term" value="P:protoporphyrinogen IX biosynthetic process"/>
    <property type="evidence" value="ECO:0007669"/>
    <property type="project" value="UniProtKB-UniPathway"/>
</dbReference>